<dbReference type="Proteomes" id="UP000275078">
    <property type="component" value="Unassembled WGS sequence"/>
</dbReference>
<evidence type="ECO:0000313" key="3">
    <source>
        <dbReference type="Proteomes" id="UP000275078"/>
    </source>
</evidence>
<dbReference type="EMBL" id="ML119768">
    <property type="protein sequence ID" value="RPA75248.1"/>
    <property type="molecule type" value="Genomic_DNA"/>
</dbReference>
<name>A0A3N4HRX8_ASCIM</name>
<feature type="compositionally biased region" description="Polar residues" evidence="1">
    <location>
        <begin position="60"/>
        <end position="80"/>
    </location>
</feature>
<organism evidence="2 3">
    <name type="scientific">Ascobolus immersus RN42</name>
    <dbReference type="NCBI Taxonomy" id="1160509"/>
    <lineage>
        <taxon>Eukaryota</taxon>
        <taxon>Fungi</taxon>
        <taxon>Dikarya</taxon>
        <taxon>Ascomycota</taxon>
        <taxon>Pezizomycotina</taxon>
        <taxon>Pezizomycetes</taxon>
        <taxon>Pezizales</taxon>
        <taxon>Ascobolaceae</taxon>
        <taxon>Ascobolus</taxon>
    </lineage>
</organism>
<accession>A0A3N4HRX8</accession>
<reference evidence="2 3" key="1">
    <citation type="journal article" date="2018" name="Nat. Ecol. Evol.">
        <title>Pezizomycetes genomes reveal the molecular basis of ectomycorrhizal truffle lifestyle.</title>
        <authorList>
            <person name="Murat C."/>
            <person name="Payen T."/>
            <person name="Noel B."/>
            <person name="Kuo A."/>
            <person name="Morin E."/>
            <person name="Chen J."/>
            <person name="Kohler A."/>
            <person name="Krizsan K."/>
            <person name="Balestrini R."/>
            <person name="Da Silva C."/>
            <person name="Montanini B."/>
            <person name="Hainaut M."/>
            <person name="Levati E."/>
            <person name="Barry K.W."/>
            <person name="Belfiori B."/>
            <person name="Cichocki N."/>
            <person name="Clum A."/>
            <person name="Dockter R.B."/>
            <person name="Fauchery L."/>
            <person name="Guy J."/>
            <person name="Iotti M."/>
            <person name="Le Tacon F."/>
            <person name="Lindquist E.A."/>
            <person name="Lipzen A."/>
            <person name="Malagnac F."/>
            <person name="Mello A."/>
            <person name="Molinier V."/>
            <person name="Miyauchi S."/>
            <person name="Poulain J."/>
            <person name="Riccioni C."/>
            <person name="Rubini A."/>
            <person name="Sitrit Y."/>
            <person name="Splivallo R."/>
            <person name="Traeger S."/>
            <person name="Wang M."/>
            <person name="Zifcakova L."/>
            <person name="Wipf D."/>
            <person name="Zambonelli A."/>
            <person name="Paolocci F."/>
            <person name="Nowrousian M."/>
            <person name="Ottonello S."/>
            <person name="Baldrian P."/>
            <person name="Spatafora J.W."/>
            <person name="Henrissat B."/>
            <person name="Nagy L.G."/>
            <person name="Aury J.M."/>
            <person name="Wincker P."/>
            <person name="Grigoriev I.V."/>
            <person name="Bonfante P."/>
            <person name="Martin F.M."/>
        </authorList>
    </citation>
    <scope>NUCLEOTIDE SEQUENCE [LARGE SCALE GENOMIC DNA]</scope>
    <source>
        <strain evidence="2 3">RN42</strain>
    </source>
</reference>
<feature type="region of interest" description="Disordered" evidence="1">
    <location>
        <begin position="150"/>
        <end position="179"/>
    </location>
</feature>
<protein>
    <submittedName>
        <fullName evidence="2">Uncharacterized protein</fullName>
    </submittedName>
</protein>
<dbReference type="AlphaFoldDB" id="A0A3N4HRX8"/>
<sequence length="229" mass="25629">MRNLAIPNRSSSLHIHVDIDIGPETSQDSTIQKQPISLFTPLDYPRDSGPIPFMHRVYSDGNSSTSSDRPNSRQSFSQPYSSAFSLSETLDLPTTIQTIRLSDLFDANWQPPTIILPDPASSVLLSTHTTSTERTSVFVEDLDPWNADSPITPPVMSNEELNNANETGEAEPTKTEDDAKPVGRWKYLKEKILRLARTRRCGGNVRCVPIRRGRRTVYVETVSSNERLS</sequence>
<feature type="region of interest" description="Disordered" evidence="1">
    <location>
        <begin position="57"/>
        <end position="80"/>
    </location>
</feature>
<evidence type="ECO:0000256" key="1">
    <source>
        <dbReference type="SAM" id="MobiDB-lite"/>
    </source>
</evidence>
<keyword evidence="3" id="KW-1185">Reference proteome</keyword>
<proteinExistence type="predicted"/>
<gene>
    <name evidence="2" type="ORF">BJ508DRAFT_23037</name>
</gene>
<evidence type="ECO:0000313" key="2">
    <source>
        <dbReference type="EMBL" id="RPA75248.1"/>
    </source>
</evidence>